<feature type="transmembrane region" description="Helical" evidence="10">
    <location>
        <begin position="175"/>
        <end position="194"/>
    </location>
</feature>
<protein>
    <recommendedName>
        <fullName evidence="9">Quinolone resistance protein NorB</fullName>
    </recommendedName>
</protein>
<evidence type="ECO:0000313" key="12">
    <source>
        <dbReference type="EMBL" id="CAL28606.1"/>
    </source>
</evidence>
<dbReference type="AlphaFoldDB" id="B9DM69"/>
<feature type="transmembrane region" description="Helical" evidence="10">
    <location>
        <begin position="78"/>
        <end position="101"/>
    </location>
</feature>
<dbReference type="InterPro" id="IPR020846">
    <property type="entry name" value="MFS_dom"/>
</dbReference>
<evidence type="ECO:0000256" key="8">
    <source>
        <dbReference type="ARBA" id="ARBA00023136"/>
    </source>
</evidence>
<feature type="domain" description="Major facilitator superfamily (MFS) profile" evidence="11">
    <location>
        <begin position="1"/>
        <end position="431"/>
    </location>
</feature>
<evidence type="ECO:0000313" key="13">
    <source>
        <dbReference type="Proteomes" id="UP000000444"/>
    </source>
</evidence>
<organism evidence="12 13">
    <name type="scientific">Staphylococcus carnosus (strain TM300)</name>
    <dbReference type="NCBI Taxonomy" id="396513"/>
    <lineage>
        <taxon>Bacteria</taxon>
        <taxon>Bacillati</taxon>
        <taxon>Bacillota</taxon>
        <taxon>Bacilli</taxon>
        <taxon>Bacillales</taxon>
        <taxon>Staphylococcaceae</taxon>
        <taxon>Staphylococcus</taxon>
    </lineage>
</organism>
<dbReference type="Pfam" id="PF07690">
    <property type="entry name" value="MFS_1"/>
    <property type="match status" value="1"/>
</dbReference>
<dbReference type="Proteomes" id="UP000000444">
    <property type="component" value="Chromosome"/>
</dbReference>
<feature type="transmembrane region" description="Helical" evidence="10">
    <location>
        <begin position="309"/>
        <end position="328"/>
    </location>
</feature>
<dbReference type="InterPro" id="IPR036259">
    <property type="entry name" value="MFS_trans_sf"/>
</dbReference>
<dbReference type="BioCyc" id="SCAR396513:SCA_RS08665-MONOMER"/>
<feature type="transmembrane region" description="Helical" evidence="10">
    <location>
        <begin position="24"/>
        <end position="47"/>
    </location>
</feature>
<feature type="transmembrane region" description="Helical" evidence="10">
    <location>
        <begin position="249"/>
        <end position="271"/>
    </location>
</feature>
<name>B9DM69_STACT</name>
<feature type="transmembrane region" description="Helical" evidence="10">
    <location>
        <begin position="54"/>
        <end position="72"/>
    </location>
</feature>
<dbReference type="SUPFAM" id="SSF103473">
    <property type="entry name" value="MFS general substrate transporter"/>
    <property type="match status" value="1"/>
</dbReference>
<accession>B9DM69</accession>
<dbReference type="eggNOG" id="COG0477">
    <property type="taxonomic scope" value="Bacteria"/>
</dbReference>
<dbReference type="InterPro" id="IPR004638">
    <property type="entry name" value="EmrB-like"/>
</dbReference>
<evidence type="ECO:0000256" key="9">
    <source>
        <dbReference type="ARBA" id="ARBA00040594"/>
    </source>
</evidence>
<keyword evidence="5" id="KW-1003">Cell membrane</keyword>
<dbReference type="EMBL" id="AM295250">
    <property type="protein sequence ID" value="CAL28606.1"/>
    <property type="molecule type" value="Genomic_DNA"/>
</dbReference>
<keyword evidence="13" id="KW-1185">Reference proteome</keyword>
<evidence type="ECO:0000256" key="3">
    <source>
        <dbReference type="ARBA" id="ARBA00008537"/>
    </source>
</evidence>
<keyword evidence="7 10" id="KW-1133">Transmembrane helix</keyword>
<dbReference type="HOGENOM" id="CLU_000960_28_0_9"/>
<feature type="transmembrane region" description="Helical" evidence="10">
    <location>
        <begin position="206"/>
        <end position="223"/>
    </location>
</feature>
<evidence type="ECO:0000256" key="6">
    <source>
        <dbReference type="ARBA" id="ARBA00022692"/>
    </source>
</evidence>
<dbReference type="PANTHER" id="PTHR42718:SF9">
    <property type="entry name" value="MAJOR FACILITATOR SUPERFAMILY MULTIDRUG TRANSPORTER MFSC"/>
    <property type="match status" value="1"/>
</dbReference>
<dbReference type="GO" id="GO:0022857">
    <property type="term" value="F:transmembrane transporter activity"/>
    <property type="evidence" value="ECO:0007669"/>
    <property type="project" value="InterPro"/>
</dbReference>
<proteinExistence type="inferred from homology"/>
<feature type="transmembrane region" description="Helical" evidence="10">
    <location>
        <begin position="141"/>
        <end position="163"/>
    </location>
</feature>
<reference evidence="12 13" key="1">
    <citation type="journal article" date="2009" name="Appl. Environ. Microbiol.">
        <title>Genome analysis of the meat starter culture bacterium Staphylococcus carnosus TM300.</title>
        <authorList>
            <person name="Rosenstein R."/>
            <person name="Nerz C."/>
            <person name="Biswas L."/>
            <person name="Resch A."/>
            <person name="Raddatz G."/>
            <person name="Schuster S.C."/>
            <person name="Goetz F."/>
        </authorList>
    </citation>
    <scope>NUCLEOTIDE SEQUENCE [LARGE SCALE GENOMIC DNA]</scope>
    <source>
        <strain evidence="12 13">TM300</strain>
    </source>
</reference>
<feature type="transmembrane region" description="Helical" evidence="10">
    <location>
        <begin position="408"/>
        <end position="427"/>
    </location>
</feature>
<comment type="similarity">
    <text evidence="2">Belongs to the major facilitator superfamily. TCR/Tet family.</text>
</comment>
<comment type="similarity">
    <text evidence="3">Belongs to the major facilitator superfamily. EmrB family.</text>
</comment>
<dbReference type="Gene3D" id="1.20.1250.20">
    <property type="entry name" value="MFS general substrate transporter like domains"/>
    <property type="match status" value="1"/>
</dbReference>
<keyword evidence="6 10" id="KW-0812">Transmembrane</keyword>
<evidence type="ECO:0000256" key="10">
    <source>
        <dbReference type="SAM" id="Phobius"/>
    </source>
</evidence>
<dbReference type="OrthoDB" id="9816041at2"/>
<dbReference type="NCBIfam" id="TIGR00711">
    <property type="entry name" value="efflux_EmrB"/>
    <property type="match status" value="1"/>
</dbReference>
<evidence type="ECO:0000256" key="2">
    <source>
        <dbReference type="ARBA" id="ARBA00007520"/>
    </source>
</evidence>
<evidence type="ECO:0000256" key="5">
    <source>
        <dbReference type="ARBA" id="ARBA00022475"/>
    </source>
</evidence>
<keyword evidence="8 10" id="KW-0472">Membrane</keyword>
<keyword evidence="4" id="KW-0813">Transport</keyword>
<feature type="transmembrane region" description="Helical" evidence="10">
    <location>
        <begin position="372"/>
        <end position="396"/>
    </location>
</feature>
<gene>
    <name evidence="12" type="ordered locus">Sca_1700</name>
</gene>
<dbReference type="PANTHER" id="PTHR42718">
    <property type="entry name" value="MAJOR FACILITATOR SUPERFAMILY MULTIDRUG TRANSPORTER MFSC"/>
    <property type="match status" value="1"/>
</dbReference>
<feature type="transmembrane region" description="Helical" evidence="10">
    <location>
        <begin position="113"/>
        <end position="135"/>
    </location>
</feature>
<feature type="transmembrane region" description="Helical" evidence="10">
    <location>
        <begin position="277"/>
        <end position="297"/>
    </location>
</feature>
<dbReference type="Gene3D" id="1.20.1720.10">
    <property type="entry name" value="Multidrug resistance protein D"/>
    <property type="match status" value="1"/>
</dbReference>
<evidence type="ECO:0000259" key="11">
    <source>
        <dbReference type="PROSITE" id="PS50850"/>
    </source>
</evidence>
<dbReference type="KEGG" id="sca:SCA_1700"/>
<dbReference type="PRINTS" id="PR01036">
    <property type="entry name" value="TCRTETB"/>
</dbReference>
<evidence type="ECO:0000256" key="1">
    <source>
        <dbReference type="ARBA" id="ARBA00004651"/>
    </source>
</evidence>
<comment type="subcellular location">
    <subcellularLocation>
        <location evidence="1">Cell membrane</location>
        <topology evidence="1">Multi-pass membrane protein</topology>
    </subcellularLocation>
</comment>
<evidence type="ECO:0000256" key="4">
    <source>
        <dbReference type="ARBA" id="ARBA00022448"/>
    </source>
</evidence>
<feature type="transmembrane region" description="Helical" evidence="10">
    <location>
        <begin position="334"/>
        <end position="360"/>
    </location>
</feature>
<dbReference type="PROSITE" id="PS50850">
    <property type="entry name" value="MFS"/>
    <property type="match status" value="1"/>
</dbReference>
<evidence type="ECO:0000256" key="7">
    <source>
        <dbReference type="ARBA" id="ARBA00022989"/>
    </source>
</evidence>
<dbReference type="InterPro" id="IPR011701">
    <property type="entry name" value="MFS"/>
</dbReference>
<dbReference type="GO" id="GO:0005886">
    <property type="term" value="C:plasma membrane"/>
    <property type="evidence" value="ECO:0007669"/>
    <property type="project" value="UniProtKB-SubCell"/>
</dbReference>
<sequence length="442" mass="48468">MLDSTMINIAINHLIKDFHSSLNIIQWAITGYMLALAMAVPVSGWLMNRFNSKAVFINATVIFGIISLIIGISTNVYLFIALRLIQGFSAGVITTLMMSLLVKVAGQDKIGRVMAIVSTPMIFGPIFGPVLGGFLTQFLSWRWIFFINIFVVIIAVPLMNKYIPKFTPFNKEKKLDVAGMIMLIVFSGSFMYGINQFSQSSSHMSANIFIVIGIASLILYIFYDKRRHSETILPLSLFKYKSFSLSGRGLLLANAAIMGPMIILPLLFINIYHMNMIQASLALIPQGLGMLVTRPLIGKLIDSKGAEIVSLVSILISIISTIPFIFITGHTSIWWLYLMLFIRGCSVGGIMLGFTSSAYIGLEDKDLPPAGVAINMIENLGSSFGTAMIATIAAFFMTSKVPSMAQELSGYQGGFALSAVLLFFLLIPSLKLKSHSQITNMS</sequence>